<dbReference type="CDD" id="cd01949">
    <property type="entry name" value="GGDEF"/>
    <property type="match status" value="1"/>
</dbReference>
<evidence type="ECO:0000313" key="7">
    <source>
        <dbReference type="Proteomes" id="UP000759103"/>
    </source>
</evidence>
<keyword evidence="3" id="KW-0472">Membrane</keyword>
<evidence type="ECO:0000313" key="6">
    <source>
        <dbReference type="EMBL" id="MBW6532273.1"/>
    </source>
</evidence>
<keyword evidence="3" id="KW-1133">Transmembrane helix</keyword>
<feature type="domain" description="GGDEF" evidence="5">
    <location>
        <begin position="426"/>
        <end position="553"/>
    </location>
</feature>
<comment type="catalytic activity">
    <reaction evidence="2">
        <text>2 GTP = 3',3'-c-di-GMP + 2 diphosphate</text>
        <dbReference type="Rhea" id="RHEA:24898"/>
        <dbReference type="ChEBI" id="CHEBI:33019"/>
        <dbReference type="ChEBI" id="CHEBI:37565"/>
        <dbReference type="ChEBI" id="CHEBI:58805"/>
        <dbReference type="EC" id="2.7.7.65"/>
    </reaction>
</comment>
<dbReference type="InterPro" id="IPR043128">
    <property type="entry name" value="Rev_trsase/Diguanyl_cyclase"/>
</dbReference>
<organism evidence="6 7">
    <name type="scientific">Sphingomonas citri</name>
    <dbReference type="NCBI Taxonomy" id="2862499"/>
    <lineage>
        <taxon>Bacteria</taxon>
        <taxon>Pseudomonadati</taxon>
        <taxon>Pseudomonadota</taxon>
        <taxon>Alphaproteobacteria</taxon>
        <taxon>Sphingomonadales</taxon>
        <taxon>Sphingomonadaceae</taxon>
        <taxon>Sphingomonas</taxon>
    </lineage>
</organism>
<keyword evidence="3" id="KW-0812">Transmembrane</keyword>
<protein>
    <recommendedName>
        <fullName evidence="1">diguanylate cyclase</fullName>
        <ecNumber evidence="1">2.7.7.65</ecNumber>
    </recommendedName>
</protein>
<sequence length="554" mass="59718">MDGGKVIRWIARALALLAAWVALAPPAAALAGTPLATCFRRALPDERAAAVLDDPRGFDCTSDQRSAGPGDYWVLAPRLPSIARGSLIRFASVWQDAATLHVRYADGATRATGFTSANAWQRLKLGAVFELALPDHAAAPVALLWHVRGAPVTRGIVIDPRVATPAQSTRMEVAMAAFYAAFAGLCVALLMSNLALGAALRQRFHPPYCAMVLCLLAYGVSSSGLLGQLTGMDNNLRLRLNTALLALALSFAILFARRFFHPRVFAGWVGRTATLSVGAVLVTATLYCTLMPWASHWLDAALTASFAAVAALALPLLWRGWRADTPHARVFMLAWGTPLAFAGLRIAQAAGLVRWNFFIDNSTLLAMALEASCSALVIAWRIKLVVEERDAAREQEMLARLLADSDPLTGLMNRRSFLREAIGRAEPQLLVLIDIDHFKQVNDTLGHDGGDEVLRVFARALLAVVPDDALVARVGGEEFAVLTGAGRDDLPDQILDAVRAARMPFDLAVTASLGSERGTIATEAEWKRLYRRADDALYAAKTAGRDRVRWAAAA</sequence>
<accession>A0ABS7BRP5</accession>
<name>A0ABS7BRP5_9SPHN</name>
<feature type="transmembrane region" description="Helical" evidence="3">
    <location>
        <begin position="208"/>
        <end position="226"/>
    </location>
</feature>
<dbReference type="InterPro" id="IPR029787">
    <property type="entry name" value="Nucleotide_cyclase"/>
</dbReference>
<dbReference type="Gene3D" id="3.30.70.270">
    <property type="match status" value="1"/>
</dbReference>
<dbReference type="Proteomes" id="UP000759103">
    <property type="component" value="Unassembled WGS sequence"/>
</dbReference>
<proteinExistence type="predicted"/>
<dbReference type="PANTHER" id="PTHR45138">
    <property type="entry name" value="REGULATORY COMPONENTS OF SENSORY TRANSDUCTION SYSTEM"/>
    <property type="match status" value="1"/>
</dbReference>
<comment type="caution">
    <text evidence="6">The sequence shown here is derived from an EMBL/GenBank/DDBJ whole genome shotgun (WGS) entry which is preliminary data.</text>
</comment>
<dbReference type="PANTHER" id="PTHR45138:SF9">
    <property type="entry name" value="DIGUANYLATE CYCLASE DGCM-RELATED"/>
    <property type="match status" value="1"/>
</dbReference>
<evidence type="ECO:0000256" key="1">
    <source>
        <dbReference type="ARBA" id="ARBA00012528"/>
    </source>
</evidence>
<dbReference type="EMBL" id="JAHXZN010000006">
    <property type="protein sequence ID" value="MBW6532273.1"/>
    <property type="molecule type" value="Genomic_DNA"/>
</dbReference>
<feature type="transmembrane region" description="Helical" evidence="3">
    <location>
        <begin position="300"/>
        <end position="318"/>
    </location>
</feature>
<reference evidence="6 7" key="1">
    <citation type="submission" date="2021-07" db="EMBL/GenBank/DDBJ databases">
        <title>Sphingomonas sp.</title>
        <authorList>
            <person name="Feng G."/>
            <person name="Li J."/>
            <person name="Pan M."/>
        </authorList>
    </citation>
    <scope>NUCLEOTIDE SEQUENCE [LARGE SCALE GENOMIC DNA]</scope>
    <source>
        <strain evidence="6 7">RRHST34</strain>
    </source>
</reference>
<dbReference type="NCBIfam" id="TIGR00254">
    <property type="entry name" value="GGDEF"/>
    <property type="match status" value="1"/>
</dbReference>
<keyword evidence="7" id="KW-1185">Reference proteome</keyword>
<feature type="transmembrane region" description="Helical" evidence="3">
    <location>
        <begin position="268"/>
        <end position="294"/>
    </location>
</feature>
<evidence type="ECO:0000256" key="4">
    <source>
        <dbReference type="SAM" id="SignalP"/>
    </source>
</evidence>
<dbReference type="EC" id="2.7.7.65" evidence="1"/>
<feature type="transmembrane region" description="Helical" evidence="3">
    <location>
        <begin position="362"/>
        <end position="380"/>
    </location>
</feature>
<dbReference type="InterPro" id="IPR000160">
    <property type="entry name" value="GGDEF_dom"/>
</dbReference>
<dbReference type="RefSeq" id="WP_219749615.1">
    <property type="nucleotide sequence ID" value="NZ_JAHXZN010000006.1"/>
</dbReference>
<dbReference type="Pfam" id="PF00990">
    <property type="entry name" value="GGDEF"/>
    <property type="match status" value="1"/>
</dbReference>
<feature type="transmembrane region" description="Helical" evidence="3">
    <location>
        <begin position="238"/>
        <end position="256"/>
    </location>
</feature>
<feature type="transmembrane region" description="Helical" evidence="3">
    <location>
        <begin position="330"/>
        <end position="350"/>
    </location>
</feature>
<evidence type="ECO:0000259" key="5">
    <source>
        <dbReference type="PROSITE" id="PS50887"/>
    </source>
</evidence>
<dbReference type="InterPro" id="IPR011623">
    <property type="entry name" value="7TMR_DISM_rcpt_extracell_dom1"/>
</dbReference>
<feature type="chain" id="PRO_5047330842" description="diguanylate cyclase" evidence="4">
    <location>
        <begin position="25"/>
        <end position="554"/>
    </location>
</feature>
<dbReference type="Pfam" id="PF07695">
    <property type="entry name" value="7TMR-DISM_7TM"/>
    <property type="match status" value="1"/>
</dbReference>
<keyword evidence="4" id="KW-0732">Signal</keyword>
<evidence type="ECO:0000256" key="3">
    <source>
        <dbReference type="SAM" id="Phobius"/>
    </source>
</evidence>
<dbReference type="SUPFAM" id="SSF55073">
    <property type="entry name" value="Nucleotide cyclase"/>
    <property type="match status" value="1"/>
</dbReference>
<dbReference type="InterPro" id="IPR050469">
    <property type="entry name" value="Diguanylate_Cyclase"/>
</dbReference>
<gene>
    <name evidence="6" type="ORF">KZ820_16140</name>
</gene>
<feature type="signal peptide" evidence="4">
    <location>
        <begin position="1"/>
        <end position="24"/>
    </location>
</feature>
<dbReference type="PROSITE" id="PS50887">
    <property type="entry name" value="GGDEF"/>
    <property type="match status" value="1"/>
</dbReference>
<evidence type="ECO:0000256" key="2">
    <source>
        <dbReference type="ARBA" id="ARBA00034247"/>
    </source>
</evidence>
<feature type="transmembrane region" description="Helical" evidence="3">
    <location>
        <begin position="176"/>
        <end position="196"/>
    </location>
</feature>
<dbReference type="SMART" id="SM00267">
    <property type="entry name" value="GGDEF"/>
    <property type="match status" value="1"/>
</dbReference>